<keyword evidence="2" id="KW-1133">Transmembrane helix</keyword>
<keyword evidence="2" id="KW-0472">Membrane</keyword>
<evidence type="ECO:0000313" key="4">
    <source>
        <dbReference type="Proteomes" id="UP001642360"/>
    </source>
</evidence>
<evidence type="ECO:0000313" key="3">
    <source>
        <dbReference type="EMBL" id="CAK9138266.1"/>
    </source>
</evidence>
<reference evidence="3 4" key="1">
    <citation type="submission" date="2024-02" db="EMBL/GenBank/DDBJ databases">
        <authorList>
            <person name="Vignale AGUSTIN F."/>
            <person name="Sosa J E."/>
            <person name="Modenutti C."/>
        </authorList>
    </citation>
    <scope>NUCLEOTIDE SEQUENCE [LARGE SCALE GENOMIC DNA]</scope>
</reference>
<gene>
    <name evidence="3" type="ORF">ILEXP_LOCUS5367</name>
</gene>
<proteinExistence type="predicted"/>
<dbReference type="EMBL" id="CAUOFW020000871">
    <property type="protein sequence ID" value="CAK9138266.1"/>
    <property type="molecule type" value="Genomic_DNA"/>
</dbReference>
<organism evidence="3 4">
    <name type="scientific">Ilex paraguariensis</name>
    <name type="common">yerba mate</name>
    <dbReference type="NCBI Taxonomy" id="185542"/>
    <lineage>
        <taxon>Eukaryota</taxon>
        <taxon>Viridiplantae</taxon>
        <taxon>Streptophyta</taxon>
        <taxon>Embryophyta</taxon>
        <taxon>Tracheophyta</taxon>
        <taxon>Spermatophyta</taxon>
        <taxon>Magnoliopsida</taxon>
        <taxon>eudicotyledons</taxon>
        <taxon>Gunneridae</taxon>
        <taxon>Pentapetalae</taxon>
        <taxon>asterids</taxon>
        <taxon>campanulids</taxon>
        <taxon>Aquifoliales</taxon>
        <taxon>Aquifoliaceae</taxon>
        <taxon>Ilex</taxon>
    </lineage>
</organism>
<dbReference type="Proteomes" id="UP001642360">
    <property type="component" value="Unassembled WGS sequence"/>
</dbReference>
<keyword evidence="2" id="KW-0812">Transmembrane</keyword>
<feature type="transmembrane region" description="Helical" evidence="2">
    <location>
        <begin position="59"/>
        <end position="77"/>
    </location>
</feature>
<dbReference type="AlphaFoldDB" id="A0ABC8R1H2"/>
<sequence>MHRQSLGSPASKLHINGVKEDSLSTDEQKRKDQASSSLIDDDEEELKSQKKPHKSPERYIHFIPILTVLCFLILYLSSHDPSQRDLAQFSGFKRLSEPIDLREIDEFGKFSEVQRSDVLAIRSLRNLREINTQALKHRLHRKIGDF</sequence>
<feature type="compositionally biased region" description="Basic and acidic residues" evidence="1">
    <location>
        <begin position="17"/>
        <end position="33"/>
    </location>
</feature>
<keyword evidence="4" id="KW-1185">Reference proteome</keyword>
<name>A0ABC8R1H2_9AQUA</name>
<dbReference type="PANTHER" id="PTHR35297">
    <property type="entry name" value="PROTEIN, PUTATIVE-RELATED"/>
    <property type="match status" value="1"/>
</dbReference>
<evidence type="ECO:0000256" key="1">
    <source>
        <dbReference type="SAM" id="MobiDB-lite"/>
    </source>
</evidence>
<dbReference type="PANTHER" id="PTHR35297:SF2">
    <property type="entry name" value="PROTEIN, PUTATIVE-RELATED"/>
    <property type="match status" value="1"/>
</dbReference>
<protein>
    <submittedName>
        <fullName evidence="3">Uncharacterized protein</fullName>
    </submittedName>
</protein>
<feature type="region of interest" description="Disordered" evidence="1">
    <location>
        <begin position="1"/>
        <end position="54"/>
    </location>
</feature>
<accession>A0ABC8R1H2</accession>
<comment type="caution">
    <text evidence="3">The sequence shown here is derived from an EMBL/GenBank/DDBJ whole genome shotgun (WGS) entry which is preliminary data.</text>
</comment>
<evidence type="ECO:0000256" key="2">
    <source>
        <dbReference type="SAM" id="Phobius"/>
    </source>
</evidence>